<protein>
    <submittedName>
        <fullName evidence="1">Uncharacterized protein</fullName>
    </submittedName>
</protein>
<name>A0A3P7LPF7_DIBLA</name>
<accession>A0A3P7LPF7</accession>
<evidence type="ECO:0000313" key="1">
    <source>
        <dbReference type="EMBL" id="VDN12853.1"/>
    </source>
</evidence>
<dbReference type="AlphaFoldDB" id="A0A3P7LPF7"/>
<keyword evidence="2" id="KW-1185">Reference proteome</keyword>
<organism evidence="1 2">
    <name type="scientific">Dibothriocephalus latus</name>
    <name type="common">Fish tapeworm</name>
    <name type="synonym">Diphyllobothrium latum</name>
    <dbReference type="NCBI Taxonomy" id="60516"/>
    <lineage>
        <taxon>Eukaryota</taxon>
        <taxon>Metazoa</taxon>
        <taxon>Spiralia</taxon>
        <taxon>Lophotrochozoa</taxon>
        <taxon>Platyhelminthes</taxon>
        <taxon>Cestoda</taxon>
        <taxon>Eucestoda</taxon>
        <taxon>Diphyllobothriidea</taxon>
        <taxon>Diphyllobothriidae</taxon>
        <taxon>Dibothriocephalus</taxon>
    </lineage>
</organism>
<feature type="non-terminal residue" evidence="1">
    <location>
        <position position="1"/>
    </location>
</feature>
<proteinExistence type="predicted"/>
<gene>
    <name evidence="1" type="ORF">DILT_LOCUS8684</name>
</gene>
<evidence type="ECO:0000313" key="2">
    <source>
        <dbReference type="Proteomes" id="UP000281553"/>
    </source>
</evidence>
<reference evidence="1 2" key="1">
    <citation type="submission" date="2018-11" db="EMBL/GenBank/DDBJ databases">
        <authorList>
            <consortium name="Pathogen Informatics"/>
        </authorList>
    </citation>
    <scope>NUCLEOTIDE SEQUENCE [LARGE SCALE GENOMIC DNA]</scope>
</reference>
<dbReference type="EMBL" id="UYRU01054910">
    <property type="protein sequence ID" value="VDN12853.1"/>
    <property type="molecule type" value="Genomic_DNA"/>
</dbReference>
<dbReference type="OrthoDB" id="6286637at2759"/>
<dbReference type="Proteomes" id="UP000281553">
    <property type="component" value="Unassembled WGS sequence"/>
</dbReference>
<sequence length="140" mass="15165">AEVYLAATSSEHLDCRAKPVAGLRACPPPHAEVHAGRSLLWSGHPQADRRGVGVAFAFQTEIVRCLPCLPQGNKAHLMSLRLPLRADKFVNVVNACAAPRMTNSDETKNKFYEDLHALPASAPKADKLTTLGEFVADSQH</sequence>